<keyword evidence="5 6" id="KW-0472">Membrane</keyword>
<gene>
    <name evidence="7" type="ORF">P255_01054</name>
</gene>
<proteinExistence type="inferred from homology"/>
<evidence type="ECO:0000256" key="1">
    <source>
        <dbReference type="ARBA" id="ARBA00004141"/>
    </source>
</evidence>
<comment type="similarity">
    <text evidence="2 6">Belongs to the 4-toluene sulfonate uptake permease (TSUP) (TC 2.A.102) family.</text>
</comment>
<dbReference type="PANTHER" id="PTHR43701:SF2">
    <property type="entry name" value="MEMBRANE TRANSPORTER PROTEIN YJNA-RELATED"/>
    <property type="match status" value="1"/>
</dbReference>
<evidence type="ECO:0000256" key="4">
    <source>
        <dbReference type="ARBA" id="ARBA00022989"/>
    </source>
</evidence>
<feature type="transmembrane region" description="Helical" evidence="6">
    <location>
        <begin position="141"/>
        <end position="166"/>
    </location>
</feature>
<dbReference type="HOGENOM" id="CLU_045498_5_0_6"/>
<protein>
    <recommendedName>
        <fullName evidence="6">Probable membrane transporter protein</fullName>
    </recommendedName>
</protein>
<keyword evidence="6" id="KW-1003">Cell membrane</keyword>
<dbReference type="RefSeq" id="WP_004901159.1">
    <property type="nucleotide sequence ID" value="NZ_BBTI01000008.1"/>
</dbReference>
<dbReference type="Pfam" id="PF01925">
    <property type="entry name" value="TauE"/>
    <property type="match status" value="1"/>
</dbReference>
<dbReference type="OrthoDB" id="7031033at2"/>
<organism evidence="7 8">
    <name type="scientific">Acinetobacter brisouii CIP 110357</name>
    <dbReference type="NCBI Taxonomy" id="1341683"/>
    <lineage>
        <taxon>Bacteria</taxon>
        <taxon>Pseudomonadati</taxon>
        <taxon>Pseudomonadota</taxon>
        <taxon>Gammaproteobacteria</taxon>
        <taxon>Moraxellales</taxon>
        <taxon>Moraxellaceae</taxon>
        <taxon>Acinetobacter</taxon>
    </lineage>
</organism>
<evidence type="ECO:0000256" key="6">
    <source>
        <dbReference type="RuleBase" id="RU363041"/>
    </source>
</evidence>
<feature type="transmembrane region" description="Helical" evidence="6">
    <location>
        <begin position="178"/>
        <end position="198"/>
    </location>
</feature>
<feature type="transmembrane region" description="Helical" evidence="6">
    <location>
        <begin position="95"/>
        <end position="113"/>
    </location>
</feature>
<dbReference type="PATRIC" id="fig|1341683.3.peg.1043"/>
<comment type="caution">
    <text evidence="7">The sequence shown here is derived from an EMBL/GenBank/DDBJ whole genome shotgun (WGS) entry which is preliminary data.</text>
</comment>
<dbReference type="AlphaFoldDB" id="V2VW40"/>
<keyword evidence="4 6" id="KW-1133">Transmembrane helix</keyword>
<dbReference type="Proteomes" id="UP000018418">
    <property type="component" value="Unassembled WGS sequence"/>
</dbReference>
<feature type="transmembrane region" description="Helical" evidence="6">
    <location>
        <begin position="237"/>
        <end position="255"/>
    </location>
</feature>
<sequence length="264" mass="28042">MWILVVEGLAIGCLLGLTGAGGGILAVPALMASQGWTVAQAAPVGLLAVTFSTFIGTLQGLFKKIVRYRAALWIALVGIPASHLGIWTSQHTSPMWLSLLFALVMFVVAYRLFSHPHEDFHNPPCRINPHTGKLQWDIPTALILGGIGIIAGFLTGLLGVGGGFVIVPALKKTTNLDLHSIVATSLMIIFLVGGLSIGLHVVEGFVYPTTVTVVFAAACLTGLLLGRQVATRISIHYVQRIFAITVILVAVLMLFKSLKAIFAL</sequence>
<keyword evidence="8" id="KW-1185">Reference proteome</keyword>
<name>V2VW40_9GAMM</name>
<dbReference type="InterPro" id="IPR051598">
    <property type="entry name" value="TSUP/Inactive_protease-like"/>
</dbReference>
<evidence type="ECO:0000313" key="8">
    <source>
        <dbReference type="Proteomes" id="UP000018418"/>
    </source>
</evidence>
<feature type="transmembrane region" description="Helical" evidence="6">
    <location>
        <begin position="70"/>
        <end position="89"/>
    </location>
</feature>
<evidence type="ECO:0000256" key="3">
    <source>
        <dbReference type="ARBA" id="ARBA00022692"/>
    </source>
</evidence>
<evidence type="ECO:0000256" key="2">
    <source>
        <dbReference type="ARBA" id="ARBA00009142"/>
    </source>
</evidence>
<dbReference type="GO" id="GO:0005886">
    <property type="term" value="C:plasma membrane"/>
    <property type="evidence" value="ECO:0007669"/>
    <property type="project" value="UniProtKB-SubCell"/>
</dbReference>
<dbReference type="EMBL" id="AYEU01000004">
    <property type="protein sequence ID" value="ESK51959.1"/>
    <property type="molecule type" value="Genomic_DNA"/>
</dbReference>
<dbReference type="STRING" id="396323.VH98_07050"/>
<feature type="transmembrane region" description="Helical" evidence="6">
    <location>
        <begin position="205"/>
        <end position="225"/>
    </location>
</feature>
<keyword evidence="3 6" id="KW-0812">Transmembrane</keyword>
<comment type="subcellular location">
    <subcellularLocation>
        <location evidence="6">Cell membrane</location>
        <topology evidence="6">Multi-pass membrane protein</topology>
    </subcellularLocation>
    <subcellularLocation>
        <location evidence="1">Membrane</location>
        <topology evidence="1">Multi-pass membrane protein</topology>
    </subcellularLocation>
</comment>
<reference evidence="7 8" key="1">
    <citation type="submission" date="2013-10" db="EMBL/GenBank/DDBJ databases">
        <title>The Genome Sequence of Acinetobacter brisouii CIP 110357.</title>
        <authorList>
            <consortium name="The Broad Institute Genomics Platform"/>
            <consortium name="The Broad Institute Genome Sequencing Center for Infectious Disease"/>
            <person name="Cerqueira G."/>
            <person name="Feldgarden M."/>
            <person name="Courvalin P."/>
            <person name="Grillot-Courvalin C."/>
            <person name="Clermont D."/>
            <person name="Rocha E."/>
            <person name="Yoon E.-J."/>
            <person name="Nemec A."/>
            <person name="Young S.K."/>
            <person name="Zeng Q."/>
            <person name="Gargeya S."/>
            <person name="Fitzgerald M."/>
            <person name="Abouelleil A."/>
            <person name="Alvarado L."/>
            <person name="Berlin A.M."/>
            <person name="Chapman S.B."/>
            <person name="Gainer-Dewar J."/>
            <person name="Goldberg J."/>
            <person name="Gnerre S."/>
            <person name="Griggs A."/>
            <person name="Gujja S."/>
            <person name="Hansen M."/>
            <person name="Howarth C."/>
            <person name="Imamovic A."/>
            <person name="Ireland A."/>
            <person name="Larimer J."/>
            <person name="McCowan C."/>
            <person name="Murphy C."/>
            <person name="Pearson M."/>
            <person name="Poon T.W."/>
            <person name="Priest M."/>
            <person name="Roberts A."/>
            <person name="Saif S."/>
            <person name="Shea T."/>
            <person name="Sykes S."/>
            <person name="Wortman J."/>
            <person name="Nusbaum C."/>
            <person name="Birren B."/>
        </authorList>
    </citation>
    <scope>NUCLEOTIDE SEQUENCE [LARGE SCALE GENOMIC DNA]</scope>
    <source>
        <strain evidence="7 8">CIP 110357</strain>
    </source>
</reference>
<evidence type="ECO:0000313" key="7">
    <source>
        <dbReference type="EMBL" id="ESK51959.1"/>
    </source>
</evidence>
<accession>V2VW40</accession>
<evidence type="ECO:0000256" key="5">
    <source>
        <dbReference type="ARBA" id="ARBA00023136"/>
    </source>
</evidence>
<feature type="transmembrane region" description="Helical" evidence="6">
    <location>
        <begin position="36"/>
        <end position="58"/>
    </location>
</feature>
<dbReference type="InterPro" id="IPR002781">
    <property type="entry name" value="TM_pro_TauE-like"/>
</dbReference>
<dbReference type="PANTHER" id="PTHR43701">
    <property type="entry name" value="MEMBRANE TRANSPORTER PROTEIN MJ0441-RELATED"/>
    <property type="match status" value="1"/>
</dbReference>